<dbReference type="Proteomes" id="UP001189429">
    <property type="component" value="Unassembled WGS sequence"/>
</dbReference>
<name>A0ABN9SB30_9DINO</name>
<accession>A0ABN9SB30</accession>
<reference evidence="1" key="1">
    <citation type="submission" date="2023-10" db="EMBL/GenBank/DDBJ databases">
        <authorList>
            <person name="Chen Y."/>
            <person name="Shah S."/>
            <person name="Dougan E. K."/>
            <person name="Thang M."/>
            <person name="Chan C."/>
        </authorList>
    </citation>
    <scope>NUCLEOTIDE SEQUENCE [LARGE SCALE GENOMIC DNA]</scope>
</reference>
<protein>
    <submittedName>
        <fullName evidence="1">Uncharacterized protein</fullName>
    </submittedName>
</protein>
<dbReference type="EMBL" id="CAUYUJ010010347">
    <property type="protein sequence ID" value="CAK0829159.1"/>
    <property type="molecule type" value="Genomic_DNA"/>
</dbReference>
<evidence type="ECO:0000313" key="1">
    <source>
        <dbReference type="EMBL" id="CAK0829159.1"/>
    </source>
</evidence>
<evidence type="ECO:0000313" key="2">
    <source>
        <dbReference type="Proteomes" id="UP001189429"/>
    </source>
</evidence>
<organism evidence="1 2">
    <name type="scientific">Prorocentrum cordatum</name>
    <dbReference type="NCBI Taxonomy" id="2364126"/>
    <lineage>
        <taxon>Eukaryota</taxon>
        <taxon>Sar</taxon>
        <taxon>Alveolata</taxon>
        <taxon>Dinophyceae</taxon>
        <taxon>Prorocentrales</taxon>
        <taxon>Prorocentraceae</taxon>
        <taxon>Prorocentrum</taxon>
    </lineage>
</organism>
<sequence length="116" mass="12596">MGSATPHQVSRCSGGVSDWARTEIEEALAMGSCEAPKQPQPEPPTDQEAALDEALTEAHVHLLTDLYSSYCPGELGVDAMVLDCEGDVLALWKDALRAESPLASRLRVLRERHSRP</sequence>
<gene>
    <name evidence="1" type="ORF">PCOR1329_LOCUS28188</name>
</gene>
<feature type="non-terminal residue" evidence="1">
    <location>
        <position position="116"/>
    </location>
</feature>
<keyword evidence="2" id="KW-1185">Reference proteome</keyword>
<proteinExistence type="predicted"/>
<comment type="caution">
    <text evidence="1">The sequence shown here is derived from an EMBL/GenBank/DDBJ whole genome shotgun (WGS) entry which is preliminary data.</text>
</comment>